<proteinExistence type="inferred from homology"/>
<keyword evidence="3 6" id="KW-0540">Nuclease</keyword>
<gene>
    <name evidence="6" type="primary">nfi</name>
    <name evidence="7" type="ORF">SAMN05192580_1398</name>
</gene>
<evidence type="ECO:0000256" key="4">
    <source>
        <dbReference type="ARBA" id="ARBA00022759"/>
    </source>
</evidence>
<evidence type="ECO:0000256" key="3">
    <source>
        <dbReference type="ARBA" id="ARBA00022722"/>
    </source>
</evidence>
<dbReference type="GO" id="GO:0006281">
    <property type="term" value="P:DNA repair"/>
    <property type="evidence" value="ECO:0007669"/>
    <property type="project" value="UniProtKB-UniRule"/>
</dbReference>
<evidence type="ECO:0000313" key="8">
    <source>
        <dbReference type="Proteomes" id="UP000198824"/>
    </source>
</evidence>
<keyword evidence="5 6" id="KW-0378">Hydrolase</keyword>
<dbReference type="EMBL" id="FOZG01000001">
    <property type="protein sequence ID" value="SFR87020.1"/>
    <property type="molecule type" value="Genomic_DNA"/>
</dbReference>
<dbReference type="Pfam" id="PF04493">
    <property type="entry name" value="Endonuclease_5"/>
    <property type="match status" value="1"/>
</dbReference>
<keyword evidence="6" id="KW-0227">DNA damage</keyword>
<name>A0A1I6K825_9SPHN</name>
<evidence type="ECO:0000313" key="7">
    <source>
        <dbReference type="EMBL" id="SFR87020.1"/>
    </source>
</evidence>
<accession>A0A1I6K825</accession>
<keyword evidence="6" id="KW-0234">DNA repair</keyword>
<evidence type="ECO:0000256" key="1">
    <source>
        <dbReference type="ARBA" id="ARBA00004496"/>
    </source>
</evidence>
<comment type="cofactor">
    <cofactor evidence="6">
        <name>Mg(2+)</name>
        <dbReference type="ChEBI" id="CHEBI:18420"/>
    </cofactor>
</comment>
<keyword evidence="6" id="KW-0460">Magnesium</keyword>
<comment type="subcellular location">
    <subcellularLocation>
        <location evidence="1 6">Cytoplasm</location>
    </subcellularLocation>
</comment>
<protein>
    <recommendedName>
        <fullName evidence="6">Endonuclease V</fullName>
        <ecNumber evidence="6">3.1.21.7</ecNumber>
    </recommendedName>
    <alternativeName>
        <fullName evidence="6">Deoxyinosine 3'endonuclease</fullName>
    </alternativeName>
    <alternativeName>
        <fullName evidence="6">Deoxyribonuclease V</fullName>
        <shortName evidence="6">DNase V</shortName>
    </alternativeName>
</protein>
<dbReference type="GO" id="GO:0016891">
    <property type="term" value="F:RNA endonuclease activity producing 5'-phosphomonoesters, hydrolytic mechanism"/>
    <property type="evidence" value="ECO:0007669"/>
    <property type="project" value="TreeGrafter"/>
</dbReference>
<dbReference type="EC" id="3.1.21.7" evidence="6"/>
<dbReference type="OrthoDB" id="9790916at2"/>
<dbReference type="PANTHER" id="PTHR28511">
    <property type="entry name" value="ENDONUCLEASE V"/>
    <property type="match status" value="1"/>
</dbReference>
<evidence type="ECO:0000256" key="5">
    <source>
        <dbReference type="ARBA" id="ARBA00022801"/>
    </source>
</evidence>
<dbReference type="Proteomes" id="UP000198824">
    <property type="component" value="Unassembled WGS sequence"/>
</dbReference>
<dbReference type="GO" id="GO:0005737">
    <property type="term" value="C:cytoplasm"/>
    <property type="evidence" value="ECO:0007669"/>
    <property type="project" value="UniProtKB-SubCell"/>
</dbReference>
<evidence type="ECO:0000256" key="2">
    <source>
        <dbReference type="ARBA" id="ARBA00022490"/>
    </source>
</evidence>
<dbReference type="GO" id="GO:0043737">
    <property type="term" value="F:deoxyribonuclease V activity"/>
    <property type="evidence" value="ECO:0007669"/>
    <property type="project" value="UniProtKB-UniRule"/>
</dbReference>
<dbReference type="Gene3D" id="3.30.2170.10">
    <property type="entry name" value="archaeoglobus fulgidus dsm 4304 superfamily"/>
    <property type="match status" value="1"/>
</dbReference>
<dbReference type="STRING" id="1166337.SAMN05192580_1398"/>
<dbReference type="GO" id="GO:0000287">
    <property type="term" value="F:magnesium ion binding"/>
    <property type="evidence" value="ECO:0007669"/>
    <property type="project" value="UniProtKB-UniRule"/>
</dbReference>
<sequence>MRQDWLNPATLRDATAVQRDMAASAEQLDRIGTVRLVAACDTSSKWRDTRGPVHAAVAPATWPDATALPAAAVTQTPPFPYVPGYLGFREAPAIVAAWSLLPQPPDLLLVDGQGRAHPRRCGIAVQLGLLLDVPTIGVAKSLLCGTVEDEPGPTAGDRAPVVDRGETVALALRTRARAAPIYVSGGHRVSLESAADWVLRLCDGRRLPWPIRLAHDAANARRRAYMDQVAETAAERPEH</sequence>
<comment type="catalytic activity">
    <reaction evidence="6">
        <text>Endonucleolytic cleavage at apurinic or apyrimidinic sites to products with a 5'-phosphate.</text>
        <dbReference type="EC" id="3.1.21.7"/>
    </reaction>
</comment>
<dbReference type="AlphaFoldDB" id="A0A1I6K825"/>
<keyword evidence="6" id="KW-0479">Metal-binding</keyword>
<keyword evidence="8" id="KW-1185">Reference proteome</keyword>
<dbReference type="InterPro" id="IPR007581">
    <property type="entry name" value="Endonuclease-V"/>
</dbReference>
<feature type="site" description="Interaction with target DNA" evidence="6">
    <location>
        <position position="81"/>
    </location>
</feature>
<keyword evidence="2 6" id="KW-0963">Cytoplasm</keyword>
<organism evidence="7 8">
    <name type="scientific">Sphingomonas jatrophae</name>
    <dbReference type="NCBI Taxonomy" id="1166337"/>
    <lineage>
        <taxon>Bacteria</taxon>
        <taxon>Pseudomonadati</taxon>
        <taxon>Pseudomonadota</taxon>
        <taxon>Alphaproteobacteria</taxon>
        <taxon>Sphingomonadales</taxon>
        <taxon>Sphingomonadaceae</taxon>
        <taxon>Sphingomonas</taxon>
    </lineage>
</organism>
<dbReference type="PANTHER" id="PTHR28511:SF1">
    <property type="entry name" value="ENDONUCLEASE V"/>
    <property type="match status" value="1"/>
</dbReference>
<keyword evidence="4 6" id="KW-0255">Endonuclease</keyword>
<evidence type="ECO:0000256" key="6">
    <source>
        <dbReference type="HAMAP-Rule" id="MF_00801"/>
    </source>
</evidence>
<feature type="binding site" evidence="6">
    <location>
        <position position="111"/>
    </location>
    <ligand>
        <name>Mg(2+)</name>
        <dbReference type="ChEBI" id="CHEBI:18420"/>
    </ligand>
</feature>
<reference evidence="7 8" key="1">
    <citation type="submission" date="2016-10" db="EMBL/GenBank/DDBJ databases">
        <authorList>
            <person name="de Groot N.N."/>
        </authorList>
    </citation>
    <scope>NUCLEOTIDE SEQUENCE [LARGE SCALE GENOMIC DNA]</scope>
    <source>
        <strain evidence="7 8">S5-249</strain>
    </source>
</reference>
<comment type="function">
    <text evidence="6">DNA repair enzyme involved in the repair of deaminated bases. Selectively cleaves double-stranded DNA at the second phosphodiester bond 3' to a deoxyinosine leaving behind the intact lesion on the nicked DNA.</text>
</comment>
<dbReference type="GO" id="GO:0003727">
    <property type="term" value="F:single-stranded RNA binding"/>
    <property type="evidence" value="ECO:0007669"/>
    <property type="project" value="TreeGrafter"/>
</dbReference>
<dbReference type="CDD" id="cd06559">
    <property type="entry name" value="Endonuclease_V"/>
    <property type="match status" value="1"/>
</dbReference>
<comment type="similarity">
    <text evidence="6">Belongs to the endonuclease V family.</text>
</comment>
<feature type="binding site" evidence="6">
    <location>
        <position position="41"/>
    </location>
    <ligand>
        <name>Mg(2+)</name>
        <dbReference type="ChEBI" id="CHEBI:18420"/>
    </ligand>
</feature>
<dbReference type="HAMAP" id="MF_00801">
    <property type="entry name" value="Endonuclease_5"/>
    <property type="match status" value="1"/>
</dbReference>